<protein>
    <submittedName>
        <fullName evidence="3">Peptide N-acetyl-beta-D-glucosaminyl asparaginase amidase A-domain-containing protein</fullName>
    </submittedName>
</protein>
<dbReference type="RefSeq" id="XP_033594772.1">
    <property type="nucleotide sequence ID" value="XM_033737870.1"/>
</dbReference>
<dbReference type="InterPro" id="IPR056948">
    <property type="entry name" value="PNGaseA_N"/>
</dbReference>
<feature type="chain" id="PRO_5025679590" evidence="1">
    <location>
        <begin position="32"/>
        <end position="605"/>
    </location>
</feature>
<dbReference type="EMBL" id="MU001631">
    <property type="protein sequence ID" value="KAF2488203.1"/>
    <property type="molecule type" value="Genomic_DNA"/>
</dbReference>
<evidence type="ECO:0000313" key="4">
    <source>
        <dbReference type="Proteomes" id="UP000799767"/>
    </source>
</evidence>
<keyword evidence="4" id="KW-1185">Reference proteome</keyword>
<feature type="signal peptide" evidence="1">
    <location>
        <begin position="1"/>
        <end position="31"/>
    </location>
</feature>
<evidence type="ECO:0000313" key="3">
    <source>
        <dbReference type="EMBL" id="KAF2488203.1"/>
    </source>
</evidence>
<dbReference type="PROSITE" id="PS51257">
    <property type="entry name" value="PROKAR_LIPOPROTEIN"/>
    <property type="match status" value="1"/>
</dbReference>
<evidence type="ECO:0000259" key="2">
    <source>
        <dbReference type="Pfam" id="PF12222"/>
    </source>
</evidence>
<feature type="domain" description="Peptide N-acetyl-beta-D-glucosaminyl asparaginase amidase A N-terminal" evidence="2">
    <location>
        <begin position="66"/>
        <end position="386"/>
    </location>
</feature>
<dbReference type="Pfam" id="PF25156">
    <property type="entry name" value="PNGase_A_C"/>
    <property type="match status" value="1"/>
</dbReference>
<dbReference type="InterPro" id="IPR021102">
    <property type="entry name" value="PNGase_A"/>
</dbReference>
<dbReference type="Proteomes" id="UP000799767">
    <property type="component" value="Unassembled WGS sequence"/>
</dbReference>
<dbReference type="OrthoDB" id="1612078at2759"/>
<gene>
    <name evidence="3" type="ORF">BDY17DRAFT_329692</name>
</gene>
<organism evidence="3 4">
    <name type="scientific">Neohortaea acidophila</name>
    <dbReference type="NCBI Taxonomy" id="245834"/>
    <lineage>
        <taxon>Eukaryota</taxon>
        <taxon>Fungi</taxon>
        <taxon>Dikarya</taxon>
        <taxon>Ascomycota</taxon>
        <taxon>Pezizomycotina</taxon>
        <taxon>Dothideomycetes</taxon>
        <taxon>Dothideomycetidae</taxon>
        <taxon>Mycosphaerellales</taxon>
        <taxon>Teratosphaeriaceae</taxon>
        <taxon>Neohortaea</taxon>
    </lineage>
</organism>
<dbReference type="PANTHER" id="PTHR31104">
    <property type="entry name" value="PEPTIDE-N4-(N-ACETYL-BETA-GLUCOSAMINYL)ASPARAGINE AMIDASE A PROTEIN"/>
    <property type="match status" value="1"/>
</dbReference>
<dbReference type="Pfam" id="PF12222">
    <property type="entry name" value="PNGaseA"/>
    <property type="match status" value="1"/>
</dbReference>
<name>A0A6A6Q9D2_9PEZI</name>
<reference evidence="3" key="1">
    <citation type="journal article" date="2020" name="Stud. Mycol.">
        <title>101 Dothideomycetes genomes: a test case for predicting lifestyles and emergence of pathogens.</title>
        <authorList>
            <person name="Haridas S."/>
            <person name="Albert R."/>
            <person name="Binder M."/>
            <person name="Bloem J."/>
            <person name="Labutti K."/>
            <person name="Salamov A."/>
            <person name="Andreopoulos B."/>
            <person name="Baker S."/>
            <person name="Barry K."/>
            <person name="Bills G."/>
            <person name="Bluhm B."/>
            <person name="Cannon C."/>
            <person name="Castanera R."/>
            <person name="Culley D."/>
            <person name="Daum C."/>
            <person name="Ezra D."/>
            <person name="Gonzalez J."/>
            <person name="Henrissat B."/>
            <person name="Kuo A."/>
            <person name="Liang C."/>
            <person name="Lipzen A."/>
            <person name="Lutzoni F."/>
            <person name="Magnuson J."/>
            <person name="Mondo S."/>
            <person name="Nolan M."/>
            <person name="Ohm R."/>
            <person name="Pangilinan J."/>
            <person name="Park H.-J."/>
            <person name="Ramirez L."/>
            <person name="Alfaro M."/>
            <person name="Sun H."/>
            <person name="Tritt A."/>
            <person name="Yoshinaga Y."/>
            <person name="Zwiers L.-H."/>
            <person name="Turgeon B."/>
            <person name="Goodwin S."/>
            <person name="Spatafora J."/>
            <person name="Crous P."/>
            <person name="Grigoriev I."/>
        </authorList>
    </citation>
    <scope>NUCLEOTIDE SEQUENCE</scope>
    <source>
        <strain evidence="3">CBS 113389</strain>
    </source>
</reference>
<evidence type="ECO:0000256" key="1">
    <source>
        <dbReference type="SAM" id="SignalP"/>
    </source>
</evidence>
<dbReference type="AlphaFoldDB" id="A0A6A6Q9D2"/>
<keyword evidence="1" id="KW-0732">Signal</keyword>
<dbReference type="GeneID" id="54478872"/>
<accession>A0A6A6Q9D2</accession>
<proteinExistence type="predicted"/>
<sequence length="605" mass="66705">MCRPWLITHPWSFILTLTLLFLSCIVHFSYSHYSKSPFGTTFSPCSSLNLRSSPPWPPYHVWPAVVAPSIKSCQQTLVVHSFANSYGAPYVGTYNPPPCDFNSVTWNLTTQTSGIQYDRMGVVSFGNIELYRTTTIEPDINVTQYTYLKDMSPFLPLFHSEQTIIFDLPNIIDPSINITGDYNVTLTATYFTVETSYVPADKIFSISQDLGAEGQSSYFTFPQQNASSSLTLPRNIKKAIYTITATGQAEEEFWWSNFLNNEVNTFPDDPSYGFSPFREVELYIDGRLAGVSWPFSIIFSGGVDPALWSPIGGIDILDLKEYEIDITPWLPLLCDGKPHTFDMVVSGLNNTGTSGKATLSETVMDDWFLGGKIFVWSDKAGHITTGSGPHITEPAPTLDFSSSFKTNRTGANTSLTFDVEAQRHLNYHSIIKLSTGTEKVSWSQKLNYSANALITQAGNIEKLNIVTTGYESSSSGYARNFGYPFYFKATETIIQFLRGKDVTILGQPVFPTGLETFFSNTTGKGSSAEIEQSAINNNGSVSTSTSLTFSALEFGNSPGGYGWPSYASMPAIASNQTLFTQHATASQGVLVSDQTEFLVKPQIEL</sequence>